<dbReference type="InterPro" id="IPR001919">
    <property type="entry name" value="CBD2"/>
</dbReference>
<dbReference type="PANTHER" id="PTHR43118:SF1">
    <property type="entry name" value="RHAMNOGALACTURONAN LYASE (EUROFUNG)"/>
    <property type="match status" value="1"/>
</dbReference>
<evidence type="ECO:0000313" key="5">
    <source>
        <dbReference type="Proteomes" id="UP000502508"/>
    </source>
</evidence>
<protein>
    <submittedName>
        <fullName evidence="4">Rhamnogalacturonan lyase</fullName>
    </submittedName>
</protein>
<dbReference type="Pfam" id="PF18370">
    <property type="entry name" value="RGI_lyase"/>
    <property type="match status" value="1"/>
</dbReference>
<dbReference type="AlphaFoldDB" id="A0A6F8XJN4"/>
<evidence type="ECO:0000313" key="4">
    <source>
        <dbReference type="EMBL" id="BCB74001.1"/>
    </source>
</evidence>
<dbReference type="EMBL" id="AP022870">
    <property type="protein sequence ID" value="BCB74001.1"/>
    <property type="molecule type" value="Genomic_DNA"/>
</dbReference>
<gene>
    <name evidence="4" type="ORF">Pflav_004110</name>
</gene>
<dbReference type="PROSITE" id="PS51318">
    <property type="entry name" value="TAT"/>
    <property type="match status" value="1"/>
</dbReference>
<dbReference type="InterPro" id="IPR028994">
    <property type="entry name" value="Integrin_alpha_N"/>
</dbReference>
<dbReference type="SUPFAM" id="SSF69318">
    <property type="entry name" value="Integrin alpha N-terminal domain"/>
    <property type="match status" value="1"/>
</dbReference>
<dbReference type="InterPro" id="IPR008965">
    <property type="entry name" value="CBM2/CBM3_carb-bd_dom_sf"/>
</dbReference>
<dbReference type="GO" id="GO:0016829">
    <property type="term" value="F:lyase activity"/>
    <property type="evidence" value="ECO:0007669"/>
    <property type="project" value="UniProtKB-KW"/>
</dbReference>
<evidence type="ECO:0000259" key="3">
    <source>
        <dbReference type="PROSITE" id="PS51173"/>
    </source>
</evidence>
<dbReference type="InterPro" id="IPR034641">
    <property type="entry name" value="RGL11"/>
</dbReference>
<dbReference type="Proteomes" id="UP000502508">
    <property type="component" value="Chromosome"/>
</dbReference>
<dbReference type="InterPro" id="IPR012291">
    <property type="entry name" value="CBM2_carb-bd_dom_sf"/>
</dbReference>
<dbReference type="Pfam" id="PF00553">
    <property type="entry name" value="CBM_2"/>
    <property type="match status" value="1"/>
</dbReference>
<proteinExistence type="predicted"/>
<sequence length="743" mass="77937">MLTSRRRFALLSSTLAGTVAGAGVLAAVVATAASAAAGCRVDYAVTNQWQGGFGASVTITNLGDPIDRWSLVWSYTAGQAVTQAWNATVTQSGAQVTAVDAGYNGAIPTNGTASFGFNGSWNNSSNPVPASFVLNGTSCTGAVGTPTTGAPPPTTTAPPPPTTTPPPPAGNAKQMEDLNRGLVSVRSGSANLVSWRLLGTEAASTGFNVYRGGTKVTATPITNSTNYLDSGAAANASYTVRAVVNGTEQAASEASLSFANGYLDVPIQAPASGYSANDASVGDLDGDGQYEIVLKWDPDNAKDNSQAGVTGNVYVDAYRLGGSRLWRIDLGVNIRAGAHYTQFQVYDYDGDGDAEVAMKTADGTRSGTGQVIGSGSASHRNSDGYILSGPEFLTMFDGRTGAALSTVNYEPPRGTVSSWGDSYGNRVDRFLAGTAYLDGQRPSLVMARGYYTRAVVVAWDFRNGSLVRRWTYDSGNSNSGAYGQGNHNLSIADVDNDGRQEVVYGSATIDDNGAFMYRTGYGHGDALHVGDLVPSRAGIEVFTVHESTSQPAMDIHAGNNGQIVWAAPSCGCDNGRGVAGDVYAGNAGAEVWSSGVDGLRSTSGANVGRKPSSANFLIWWDADPVRELLDQTRIDKYGTSADTRLLTASGVASNNGTKATPALSGDILGDWREEVIWRTSDNTALRIYATPTVTDRRIHTLMHDAQYRVAIAWQNTAYNQPPHPSFFIGNGMATPPQPNVYLR</sequence>
<name>A0A6F8XJN4_9ACTN</name>
<dbReference type="GO" id="GO:0005975">
    <property type="term" value="P:carbohydrate metabolic process"/>
    <property type="evidence" value="ECO:0007669"/>
    <property type="project" value="InterPro"/>
</dbReference>
<dbReference type="RefSeq" id="WP_173033239.1">
    <property type="nucleotide sequence ID" value="NZ_AP022870.1"/>
</dbReference>
<dbReference type="GO" id="GO:0004553">
    <property type="term" value="F:hydrolase activity, hydrolyzing O-glycosyl compounds"/>
    <property type="evidence" value="ECO:0007669"/>
    <property type="project" value="InterPro"/>
</dbReference>
<accession>A0A6F8XJN4</accession>
<dbReference type="InterPro" id="IPR049366">
    <property type="entry name" value="RGL11_C"/>
</dbReference>
<keyword evidence="4" id="KW-0456">Lyase</keyword>
<dbReference type="CDD" id="cd10318">
    <property type="entry name" value="RGL11"/>
    <property type="match status" value="1"/>
</dbReference>
<dbReference type="InterPro" id="IPR013783">
    <property type="entry name" value="Ig-like_fold"/>
</dbReference>
<keyword evidence="2" id="KW-0732">Signal</keyword>
<dbReference type="SMART" id="SM00637">
    <property type="entry name" value="CBD_II"/>
    <property type="match status" value="1"/>
</dbReference>
<dbReference type="Gene3D" id="2.60.40.10">
    <property type="entry name" value="Immunoglobulins"/>
    <property type="match status" value="1"/>
</dbReference>
<dbReference type="InterPro" id="IPR006311">
    <property type="entry name" value="TAT_signal"/>
</dbReference>
<evidence type="ECO:0000256" key="2">
    <source>
        <dbReference type="SAM" id="SignalP"/>
    </source>
</evidence>
<evidence type="ECO:0000256" key="1">
    <source>
        <dbReference type="SAM" id="MobiDB-lite"/>
    </source>
</evidence>
<feature type="signal peptide" evidence="2">
    <location>
        <begin position="1"/>
        <end position="35"/>
    </location>
</feature>
<feature type="region of interest" description="Disordered" evidence="1">
    <location>
        <begin position="142"/>
        <end position="174"/>
    </location>
</feature>
<feature type="compositionally biased region" description="Pro residues" evidence="1">
    <location>
        <begin position="149"/>
        <end position="169"/>
    </location>
</feature>
<dbReference type="PROSITE" id="PS51173">
    <property type="entry name" value="CBM2"/>
    <property type="match status" value="1"/>
</dbReference>
<dbReference type="PANTHER" id="PTHR43118">
    <property type="entry name" value="RHAMNOGALACTURONAN LYASE (EUROFUNG)"/>
    <property type="match status" value="1"/>
</dbReference>
<dbReference type="Pfam" id="PF21348">
    <property type="entry name" value="RGL11_C"/>
    <property type="match status" value="1"/>
</dbReference>
<keyword evidence="5" id="KW-1185">Reference proteome</keyword>
<dbReference type="GO" id="GO:0030247">
    <property type="term" value="F:polysaccharide binding"/>
    <property type="evidence" value="ECO:0007669"/>
    <property type="project" value="UniProtKB-UniRule"/>
</dbReference>
<feature type="domain" description="CBM2" evidence="3">
    <location>
        <begin position="32"/>
        <end position="142"/>
    </location>
</feature>
<reference evidence="4 5" key="2">
    <citation type="submission" date="2020-03" db="EMBL/GenBank/DDBJ databases">
        <authorList>
            <person name="Ichikawa N."/>
            <person name="Kimura A."/>
            <person name="Kitahashi Y."/>
            <person name="Uohara A."/>
        </authorList>
    </citation>
    <scope>NUCLEOTIDE SEQUENCE [LARGE SCALE GENOMIC DNA]</scope>
    <source>
        <strain evidence="4 5">NBRC 107702</strain>
    </source>
</reference>
<dbReference type="InterPro" id="IPR041624">
    <property type="entry name" value="RGI_lyase"/>
</dbReference>
<dbReference type="Gene3D" id="2.60.40.290">
    <property type="match status" value="1"/>
</dbReference>
<feature type="chain" id="PRO_5039306583" evidence="2">
    <location>
        <begin position="36"/>
        <end position="743"/>
    </location>
</feature>
<dbReference type="SUPFAM" id="SSF49384">
    <property type="entry name" value="Carbohydrate-binding domain"/>
    <property type="match status" value="1"/>
</dbReference>
<dbReference type="KEGG" id="pfla:Pflav_004110"/>
<reference evidence="4 5" key="1">
    <citation type="submission" date="2020-03" db="EMBL/GenBank/DDBJ databases">
        <title>Whole genome shotgun sequence of Phytohabitans flavus NBRC 107702.</title>
        <authorList>
            <person name="Komaki H."/>
            <person name="Tamura T."/>
        </authorList>
    </citation>
    <scope>NUCLEOTIDE SEQUENCE [LARGE SCALE GENOMIC DNA]</scope>
    <source>
        <strain evidence="4 5">NBRC 107702</strain>
    </source>
</reference>
<organism evidence="4 5">
    <name type="scientific">Phytohabitans flavus</name>
    <dbReference type="NCBI Taxonomy" id="1076124"/>
    <lineage>
        <taxon>Bacteria</taxon>
        <taxon>Bacillati</taxon>
        <taxon>Actinomycetota</taxon>
        <taxon>Actinomycetes</taxon>
        <taxon>Micromonosporales</taxon>
        <taxon>Micromonosporaceae</taxon>
    </lineage>
</organism>